<feature type="region of interest" description="Disordered" evidence="5">
    <location>
        <begin position="133"/>
        <end position="167"/>
    </location>
</feature>
<protein>
    <recommendedName>
        <fullName evidence="8">CopC domain-containing protein</fullName>
    </recommendedName>
</protein>
<dbReference type="RefSeq" id="WP_106362367.1">
    <property type="nucleotide sequence ID" value="NZ_PVTJ01000001.1"/>
</dbReference>
<dbReference type="PANTHER" id="PTHR34820:SF4">
    <property type="entry name" value="INNER MEMBRANE PROTEIN YEBZ"/>
    <property type="match status" value="1"/>
</dbReference>
<evidence type="ECO:0000256" key="3">
    <source>
        <dbReference type="ARBA" id="ARBA00022729"/>
    </source>
</evidence>
<dbReference type="Gene3D" id="2.60.40.1220">
    <property type="match status" value="1"/>
</dbReference>
<keyword evidence="2" id="KW-0479">Metal-binding</keyword>
<dbReference type="GO" id="GO:0006825">
    <property type="term" value="P:copper ion transport"/>
    <property type="evidence" value="ECO:0007669"/>
    <property type="project" value="InterPro"/>
</dbReference>
<dbReference type="PROSITE" id="PS51318">
    <property type="entry name" value="TAT"/>
    <property type="match status" value="1"/>
</dbReference>
<feature type="chain" id="PRO_5015609939" description="CopC domain-containing protein" evidence="7">
    <location>
        <begin position="34"/>
        <end position="201"/>
    </location>
</feature>
<dbReference type="GO" id="GO:0005507">
    <property type="term" value="F:copper ion binding"/>
    <property type="evidence" value="ECO:0007669"/>
    <property type="project" value="InterPro"/>
</dbReference>
<accession>A0A2T0UWP0</accession>
<keyword evidence="6" id="KW-0472">Membrane</keyword>
<feature type="transmembrane region" description="Helical" evidence="6">
    <location>
        <begin position="172"/>
        <end position="193"/>
    </location>
</feature>
<dbReference type="Proteomes" id="UP000238176">
    <property type="component" value="Unassembled WGS sequence"/>
</dbReference>
<dbReference type="OrthoDB" id="5242236at2"/>
<evidence type="ECO:0000256" key="4">
    <source>
        <dbReference type="ARBA" id="ARBA00023008"/>
    </source>
</evidence>
<dbReference type="Pfam" id="PF04234">
    <property type="entry name" value="CopC"/>
    <property type="match status" value="1"/>
</dbReference>
<gene>
    <name evidence="9" type="ORF">B0I28_101671</name>
</gene>
<evidence type="ECO:0000256" key="5">
    <source>
        <dbReference type="SAM" id="MobiDB-lite"/>
    </source>
</evidence>
<dbReference type="PANTHER" id="PTHR34820">
    <property type="entry name" value="INNER MEMBRANE PROTEIN YEBZ"/>
    <property type="match status" value="1"/>
</dbReference>
<reference evidence="9 10" key="1">
    <citation type="submission" date="2018-03" db="EMBL/GenBank/DDBJ databases">
        <title>Genomic Encyclopedia of Type Strains, Phase III (KMG-III): the genomes of soil and plant-associated and newly described type strains.</title>
        <authorList>
            <person name="Whitman W."/>
        </authorList>
    </citation>
    <scope>NUCLEOTIDE SEQUENCE [LARGE SCALE GENOMIC DNA]</scope>
    <source>
        <strain evidence="9 10">CGMCC 4.7067</strain>
    </source>
</reference>
<evidence type="ECO:0000256" key="6">
    <source>
        <dbReference type="SAM" id="Phobius"/>
    </source>
</evidence>
<name>A0A2T0UWP0_9ACTN</name>
<keyword evidence="3 7" id="KW-0732">Signal</keyword>
<organism evidence="9 10">
    <name type="scientific">Glycomyces artemisiae</name>
    <dbReference type="NCBI Taxonomy" id="1076443"/>
    <lineage>
        <taxon>Bacteria</taxon>
        <taxon>Bacillati</taxon>
        <taxon>Actinomycetota</taxon>
        <taxon>Actinomycetes</taxon>
        <taxon>Glycomycetales</taxon>
        <taxon>Glycomycetaceae</taxon>
        <taxon>Glycomyces</taxon>
    </lineage>
</organism>
<dbReference type="GO" id="GO:0046688">
    <property type="term" value="P:response to copper ion"/>
    <property type="evidence" value="ECO:0007669"/>
    <property type="project" value="InterPro"/>
</dbReference>
<sequence length="201" mass="20273">MTAIRRNTLRTMLTAASGLALALAFAAPASAHAGLVGTDPEDGAVLDTAPASVSATFSENLDGPSTEIAVTGPDGAVIDAGDPVFEGDTFTQPMLYAEPGEYTVAYRVISEDGHRIDGAVSFTVAEIPNELSLNPVETETSSAAETTAASAPAETESTSEAAAAEEDSGNSAAVIAGALLVLLAVAIGIAVLLNRRRKAAE</sequence>
<dbReference type="InterPro" id="IPR032694">
    <property type="entry name" value="CopC/D"/>
</dbReference>
<comment type="caution">
    <text evidence="9">The sequence shown here is derived from an EMBL/GenBank/DDBJ whole genome shotgun (WGS) entry which is preliminary data.</text>
</comment>
<dbReference type="SUPFAM" id="SSF81296">
    <property type="entry name" value="E set domains"/>
    <property type="match status" value="1"/>
</dbReference>
<evidence type="ECO:0000313" key="10">
    <source>
        <dbReference type="Proteomes" id="UP000238176"/>
    </source>
</evidence>
<dbReference type="InterPro" id="IPR014756">
    <property type="entry name" value="Ig_E-set"/>
</dbReference>
<proteinExistence type="predicted"/>
<evidence type="ECO:0000256" key="1">
    <source>
        <dbReference type="ARBA" id="ARBA00004196"/>
    </source>
</evidence>
<evidence type="ECO:0000259" key="8">
    <source>
        <dbReference type="Pfam" id="PF04234"/>
    </source>
</evidence>
<dbReference type="InterPro" id="IPR007348">
    <property type="entry name" value="CopC_dom"/>
</dbReference>
<feature type="domain" description="CopC" evidence="8">
    <location>
        <begin position="32"/>
        <end position="124"/>
    </location>
</feature>
<dbReference type="AlphaFoldDB" id="A0A2T0UWP0"/>
<dbReference type="GO" id="GO:0005886">
    <property type="term" value="C:plasma membrane"/>
    <property type="evidence" value="ECO:0007669"/>
    <property type="project" value="TreeGrafter"/>
</dbReference>
<keyword evidence="10" id="KW-1185">Reference proteome</keyword>
<feature type="signal peptide" evidence="7">
    <location>
        <begin position="1"/>
        <end position="33"/>
    </location>
</feature>
<evidence type="ECO:0000256" key="2">
    <source>
        <dbReference type="ARBA" id="ARBA00022723"/>
    </source>
</evidence>
<evidence type="ECO:0000313" key="9">
    <source>
        <dbReference type="EMBL" id="PRY62343.1"/>
    </source>
</evidence>
<dbReference type="EMBL" id="PVTJ01000001">
    <property type="protein sequence ID" value="PRY62343.1"/>
    <property type="molecule type" value="Genomic_DNA"/>
</dbReference>
<comment type="subcellular location">
    <subcellularLocation>
        <location evidence="1">Cell envelope</location>
    </subcellularLocation>
</comment>
<keyword evidence="6" id="KW-1133">Transmembrane helix</keyword>
<dbReference type="InterPro" id="IPR006311">
    <property type="entry name" value="TAT_signal"/>
</dbReference>
<dbReference type="GO" id="GO:0030313">
    <property type="term" value="C:cell envelope"/>
    <property type="evidence" value="ECO:0007669"/>
    <property type="project" value="UniProtKB-SubCell"/>
</dbReference>
<evidence type="ECO:0000256" key="7">
    <source>
        <dbReference type="SAM" id="SignalP"/>
    </source>
</evidence>
<dbReference type="InterPro" id="IPR014755">
    <property type="entry name" value="Cu-Rt/internalin_Ig-like"/>
</dbReference>
<feature type="compositionally biased region" description="Low complexity" evidence="5">
    <location>
        <begin position="137"/>
        <end position="162"/>
    </location>
</feature>
<dbReference type="GO" id="GO:0042597">
    <property type="term" value="C:periplasmic space"/>
    <property type="evidence" value="ECO:0007669"/>
    <property type="project" value="InterPro"/>
</dbReference>
<keyword evidence="6" id="KW-0812">Transmembrane</keyword>
<keyword evidence="4" id="KW-0186">Copper</keyword>